<organism evidence="1 2">
    <name type="scientific">Setaria italica</name>
    <name type="common">Foxtail millet</name>
    <name type="synonym">Panicum italicum</name>
    <dbReference type="NCBI Taxonomy" id="4555"/>
    <lineage>
        <taxon>Eukaryota</taxon>
        <taxon>Viridiplantae</taxon>
        <taxon>Streptophyta</taxon>
        <taxon>Embryophyta</taxon>
        <taxon>Tracheophyta</taxon>
        <taxon>Spermatophyta</taxon>
        <taxon>Magnoliopsida</taxon>
        <taxon>Liliopsida</taxon>
        <taxon>Poales</taxon>
        <taxon>Poaceae</taxon>
        <taxon>PACMAD clade</taxon>
        <taxon>Panicoideae</taxon>
        <taxon>Panicodae</taxon>
        <taxon>Paniceae</taxon>
        <taxon>Cenchrinae</taxon>
        <taxon>Setaria</taxon>
    </lineage>
</organism>
<reference evidence="2" key="1">
    <citation type="journal article" date="2012" name="Nat. Biotechnol.">
        <title>Reference genome sequence of the model plant Setaria.</title>
        <authorList>
            <person name="Bennetzen J.L."/>
            <person name="Schmutz J."/>
            <person name="Wang H."/>
            <person name="Percifield R."/>
            <person name="Hawkins J."/>
            <person name="Pontaroli A.C."/>
            <person name="Estep M."/>
            <person name="Feng L."/>
            <person name="Vaughn J.N."/>
            <person name="Grimwood J."/>
            <person name="Jenkins J."/>
            <person name="Barry K."/>
            <person name="Lindquist E."/>
            <person name="Hellsten U."/>
            <person name="Deshpande S."/>
            <person name="Wang X."/>
            <person name="Wu X."/>
            <person name="Mitros T."/>
            <person name="Triplett J."/>
            <person name="Yang X."/>
            <person name="Ye C.Y."/>
            <person name="Mauro-Herrera M."/>
            <person name="Wang L."/>
            <person name="Li P."/>
            <person name="Sharma M."/>
            <person name="Sharma R."/>
            <person name="Ronald P.C."/>
            <person name="Panaud O."/>
            <person name="Kellogg E.A."/>
            <person name="Brutnell T.P."/>
            <person name="Doust A.N."/>
            <person name="Tuskan G.A."/>
            <person name="Rokhsar D."/>
            <person name="Devos K.M."/>
        </authorList>
    </citation>
    <scope>NUCLEOTIDE SEQUENCE [LARGE SCALE GENOMIC DNA]</scope>
    <source>
        <strain evidence="2">cv. Yugu1</strain>
    </source>
</reference>
<dbReference type="HOGENOM" id="CLU_3000030_0_0_1"/>
<dbReference type="EnsemblPlants" id="KQL28965">
    <property type="protein sequence ID" value="KQL28965"/>
    <property type="gene ID" value="SETIT_020607mg"/>
</dbReference>
<accession>K3Z239</accession>
<proteinExistence type="predicted"/>
<evidence type="ECO:0000313" key="1">
    <source>
        <dbReference type="EnsemblPlants" id="KQL28965"/>
    </source>
</evidence>
<dbReference type="EMBL" id="AGNK02000149">
    <property type="status" value="NOT_ANNOTATED_CDS"/>
    <property type="molecule type" value="Genomic_DNA"/>
</dbReference>
<sequence>MFKLESNSFPRCGNWTVVQKRRALYLSRMTYYSSLDLSTTIVPCTYWIYDPGSSLRK</sequence>
<evidence type="ECO:0000313" key="2">
    <source>
        <dbReference type="Proteomes" id="UP000004995"/>
    </source>
</evidence>
<dbReference type="AlphaFoldDB" id="K3Z239"/>
<reference evidence="1" key="2">
    <citation type="submission" date="2018-08" db="UniProtKB">
        <authorList>
            <consortium name="EnsemblPlants"/>
        </authorList>
    </citation>
    <scope>IDENTIFICATION</scope>
    <source>
        <strain evidence="1">Yugu1</strain>
    </source>
</reference>
<dbReference type="InParanoid" id="K3Z239"/>
<keyword evidence="2" id="KW-1185">Reference proteome</keyword>
<dbReference type="Proteomes" id="UP000004995">
    <property type="component" value="Unassembled WGS sequence"/>
</dbReference>
<dbReference type="Gramene" id="KQL28965">
    <property type="protein sequence ID" value="KQL28965"/>
    <property type="gene ID" value="SETIT_020607mg"/>
</dbReference>
<protein>
    <submittedName>
        <fullName evidence="1">Uncharacterized protein</fullName>
    </submittedName>
</protein>
<name>K3Z239_SETIT</name>